<comment type="caution">
    <text evidence="1">The sequence shown here is derived from an EMBL/GenBank/DDBJ whole genome shotgun (WGS) entry which is preliminary data.</text>
</comment>
<accession>A0A5B7IZQ1</accession>
<sequence length="82" mass="9297">MDDRREGGRTGSCFSYTCWFKHPFRSPVEEVLSPVATERIGSDHQNNVATGRARALDQYFVSIPKYGDFDFAFRTSLITSSL</sequence>
<organism evidence="1 2">
    <name type="scientific">Portunus trituberculatus</name>
    <name type="common">Swimming crab</name>
    <name type="synonym">Neptunus trituberculatus</name>
    <dbReference type="NCBI Taxonomy" id="210409"/>
    <lineage>
        <taxon>Eukaryota</taxon>
        <taxon>Metazoa</taxon>
        <taxon>Ecdysozoa</taxon>
        <taxon>Arthropoda</taxon>
        <taxon>Crustacea</taxon>
        <taxon>Multicrustacea</taxon>
        <taxon>Malacostraca</taxon>
        <taxon>Eumalacostraca</taxon>
        <taxon>Eucarida</taxon>
        <taxon>Decapoda</taxon>
        <taxon>Pleocyemata</taxon>
        <taxon>Brachyura</taxon>
        <taxon>Eubrachyura</taxon>
        <taxon>Portunoidea</taxon>
        <taxon>Portunidae</taxon>
        <taxon>Portuninae</taxon>
        <taxon>Portunus</taxon>
    </lineage>
</organism>
<proteinExistence type="predicted"/>
<reference evidence="1 2" key="1">
    <citation type="submission" date="2019-05" db="EMBL/GenBank/DDBJ databases">
        <title>Another draft genome of Portunus trituberculatus and its Hox gene families provides insights of decapod evolution.</title>
        <authorList>
            <person name="Jeong J.-H."/>
            <person name="Song I."/>
            <person name="Kim S."/>
            <person name="Choi T."/>
            <person name="Kim D."/>
            <person name="Ryu S."/>
            <person name="Kim W."/>
        </authorList>
    </citation>
    <scope>NUCLEOTIDE SEQUENCE [LARGE SCALE GENOMIC DNA]</scope>
    <source>
        <tissue evidence="1">Muscle</tissue>
    </source>
</reference>
<dbReference type="AlphaFoldDB" id="A0A5B7IZQ1"/>
<dbReference type="EMBL" id="VSRR010076333">
    <property type="protein sequence ID" value="MPC88015.1"/>
    <property type="molecule type" value="Genomic_DNA"/>
</dbReference>
<keyword evidence="2" id="KW-1185">Reference proteome</keyword>
<protein>
    <submittedName>
        <fullName evidence="1">Uncharacterized protein</fullName>
    </submittedName>
</protein>
<gene>
    <name evidence="1" type="ORF">E2C01_082904</name>
</gene>
<evidence type="ECO:0000313" key="1">
    <source>
        <dbReference type="EMBL" id="MPC88015.1"/>
    </source>
</evidence>
<name>A0A5B7IZQ1_PORTR</name>
<dbReference type="Proteomes" id="UP000324222">
    <property type="component" value="Unassembled WGS sequence"/>
</dbReference>
<evidence type="ECO:0000313" key="2">
    <source>
        <dbReference type="Proteomes" id="UP000324222"/>
    </source>
</evidence>